<proteinExistence type="predicted"/>
<evidence type="ECO:0000313" key="2">
    <source>
        <dbReference type="Proteomes" id="UP001283361"/>
    </source>
</evidence>
<comment type="caution">
    <text evidence="1">The sequence shown here is derived from an EMBL/GenBank/DDBJ whole genome shotgun (WGS) entry which is preliminary data.</text>
</comment>
<reference evidence="1" key="1">
    <citation type="journal article" date="2023" name="G3 (Bethesda)">
        <title>A reference genome for the long-term kleptoplast-retaining sea slug Elysia crispata morphotype clarki.</title>
        <authorList>
            <person name="Eastman K.E."/>
            <person name="Pendleton A.L."/>
            <person name="Shaikh M.A."/>
            <person name="Suttiyut T."/>
            <person name="Ogas R."/>
            <person name="Tomko P."/>
            <person name="Gavelis G."/>
            <person name="Widhalm J.R."/>
            <person name="Wisecaver J.H."/>
        </authorList>
    </citation>
    <scope>NUCLEOTIDE SEQUENCE</scope>
    <source>
        <strain evidence="1">ECLA1</strain>
    </source>
</reference>
<accession>A0AAE1ARB0</accession>
<evidence type="ECO:0000313" key="1">
    <source>
        <dbReference type="EMBL" id="KAK3792549.1"/>
    </source>
</evidence>
<protein>
    <submittedName>
        <fullName evidence="1">Uncharacterized protein</fullName>
    </submittedName>
</protein>
<keyword evidence="2" id="KW-1185">Reference proteome</keyword>
<dbReference type="Proteomes" id="UP001283361">
    <property type="component" value="Unassembled WGS sequence"/>
</dbReference>
<dbReference type="AlphaFoldDB" id="A0AAE1ARB0"/>
<name>A0AAE1ARB0_9GAST</name>
<organism evidence="1 2">
    <name type="scientific">Elysia crispata</name>
    <name type="common">lettuce slug</name>
    <dbReference type="NCBI Taxonomy" id="231223"/>
    <lineage>
        <taxon>Eukaryota</taxon>
        <taxon>Metazoa</taxon>
        <taxon>Spiralia</taxon>
        <taxon>Lophotrochozoa</taxon>
        <taxon>Mollusca</taxon>
        <taxon>Gastropoda</taxon>
        <taxon>Heterobranchia</taxon>
        <taxon>Euthyneura</taxon>
        <taxon>Panpulmonata</taxon>
        <taxon>Sacoglossa</taxon>
        <taxon>Placobranchoidea</taxon>
        <taxon>Plakobranchidae</taxon>
        <taxon>Elysia</taxon>
    </lineage>
</organism>
<sequence length="71" mass="7551">MGDQRSAVPSLATRSGEVRTLGAYHWRPLAARVKPTRCPRLKLSSVETVAMLVSSSQALISVNGGGKDLKS</sequence>
<gene>
    <name evidence="1" type="ORF">RRG08_009908</name>
</gene>
<dbReference type="EMBL" id="JAWDGP010001363">
    <property type="protein sequence ID" value="KAK3792549.1"/>
    <property type="molecule type" value="Genomic_DNA"/>
</dbReference>